<dbReference type="PATRIC" id="fig|129140.3.peg.574"/>
<evidence type="ECO:0000313" key="1">
    <source>
        <dbReference type="EMBL" id="KPY89244.1"/>
    </source>
</evidence>
<name>A0A0Q0CW29_9PSED</name>
<accession>A0A0Q0CW29</accession>
<evidence type="ECO:0000313" key="2">
    <source>
        <dbReference type="Proteomes" id="UP000050474"/>
    </source>
</evidence>
<gene>
    <name evidence="1" type="ORF">ALO44_100706</name>
</gene>
<reference evidence="1 2" key="1">
    <citation type="submission" date="2015-09" db="EMBL/GenBank/DDBJ databases">
        <title>Genome announcement of multiple Pseudomonas syringae strains.</title>
        <authorList>
            <person name="Thakur S."/>
            <person name="Wang P.W."/>
            <person name="Gong Y."/>
            <person name="Weir B.S."/>
            <person name="Guttman D.S."/>
        </authorList>
    </citation>
    <scope>NUCLEOTIDE SEQUENCE [LARGE SCALE GENOMIC DNA]</scope>
    <source>
        <strain evidence="1 2">ICMP4091</strain>
    </source>
</reference>
<sequence>MNVDYAEDWPFCPTQEQMLKQHAHLVSEENRLLRDEVDRYRKHVTKLIDMHNDAALERDKLRIKLRDADSRISDLLRDACDSWATINSQKYVIDQHREVMRGAGISPERWGGRSSARSGPTLRIPTYATLTIQYCPTADYWRTEVNPPDPTKKALQINHL</sequence>
<dbReference type="AlphaFoldDB" id="A0A0Q0CW29"/>
<comment type="caution">
    <text evidence="1">The sequence shown here is derived from an EMBL/GenBank/DDBJ whole genome shotgun (WGS) entry which is preliminary data.</text>
</comment>
<organism evidence="1 2">
    <name type="scientific">Pseudomonas syringae pv. tagetis</name>
    <dbReference type="NCBI Taxonomy" id="129140"/>
    <lineage>
        <taxon>Bacteria</taxon>
        <taxon>Pseudomonadati</taxon>
        <taxon>Pseudomonadota</taxon>
        <taxon>Gammaproteobacteria</taxon>
        <taxon>Pseudomonadales</taxon>
        <taxon>Pseudomonadaceae</taxon>
        <taxon>Pseudomonas</taxon>
    </lineage>
</organism>
<dbReference type="EMBL" id="LJRM01000029">
    <property type="protein sequence ID" value="KPY89244.1"/>
    <property type="molecule type" value="Genomic_DNA"/>
</dbReference>
<proteinExistence type="predicted"/>
<dbReference type="Proteomes" id="UP000050474">
    <property type="component" value="Unassembled WGS sequence"/>
</dbReference>
<protein>
    <submittedName>
        <fullName evidence="1">Prophage PssSM-02, Orf76</fullName>
    </submittedName>
</protein>